<dbReference type="PROSITE" id="PS51078">
    <property type="entry name" value="ICLR_ED"/>
    <property type="match status" value="1"/>
</dbReference>
<name>A0A2I2KJM5_9ACTN</name>
<dbReference type="AlphaFoldDB" id="A0A2I2KJM5"/>
<feature type="compositionally biased region" description="Basic and acidic residues" evidence="4">
    <location>
        <begin position="276"/>
        <end position="294"/>
    </location>
</feature>
<dbReference type="GO" id="GO:0045892">
    <property type="term" value="P:negative regulation of DNA-templated transcription"/>
    <property type="evidence" value="ECO:0007669"/>
    <property type="project" value="TreeGrafter"/>
</dbReference>
<feature type="compositionally biased region" description="Low complexity" evidence="4">
    <location>
        <begin position="301"/>
        <end position="323"/>
    </location>
</feature>
<feature type="domain" description="IclR-ED" evidence="6">
    <location>
        <begin position="80"/>
        <end position="261"/>
    </location>
</feature>
<dbReference type="InterPro" id="IPR036388">
    <property type="entry name" value="WH-like_DNA-bd_sf"/>
</dbReference>
<feature type="region of interest" description="Disordered" evidence="4">
    <location>
        <begin position="255"/>
        <end position="330"/>
    </location>
</feature>
<dbReference type="InterPro" id="IPR036390">
    <property type="entry name" value="WH_DNA-bd_sf"/>
</dbReference>
<dbReference type="SUPFAM" id="SSF46785">
    <property type="entry name" value="Winged helix' DNA-binding domain"/>
    <property type="match status" value="1"/>
</dbReference>
<dbReference type="SMART" id="SM00346">
    <property type="entry name" value="HTH_ICLR"/>
    <property type="match status" value="1"/>
</dbReference>
<dbReference type="Proteomes" id="UP000234331">
    <property type="component" value="Unassembled WGS sequence"/>
</dbReference>
<dbReference type="SUPFAM" id="SSF55781">
    <property type="entry name" value="GAF domain-like"/>
    <property type="match status" value="1"/>
</dbReference>
<dbReference type="InterPro" id="IPR029016">
    <property type="entry name" value="GAF-like_dom_sf"/>
</dbReference>
<organism evidence="7 8">
    <name type="scientific">Frankia canadensis</name>
    <dbReference type="NCBI Taxonomy" id="1836972"/>
    <lineage>
        <taxon>Bacteria</taxon>
        <taxon>Bacillati</taxon>
        <taxon>Actinomycetota</taxon>
        <taxon>Actinomycetes</taxon>
        <taxon>Frankiales</taxon>
        <taxon>Frankiaceae</taxon>
        <taxon>Frankia</taxon>
    </lineage>
</organism>
<keyword evidence="2" id="KW-0238">DNA-binding</keyword>
<dbReference type="Pfam" id="PF09339">
    <property type="entry name" value="HTH_IclR"/>
    <property type="match status" value="1"/>
</dbReference>
<evidence type="ECO:0000256" key="3">
    <source>
        <dbReference type="ARBA" id="ARBA00023163"/>
    </source>
</evidence>
<dbReference type="Gene3D" id="3.30.450.40">
    <property type="match status" value="1"/>
</dbReference>
<evidence type="ECO:0000256" key="4">
    <source>
        <dbReference type="SAM" id="MobiDB-lite"/>
    </source>
</evidence>
<protein>
    <recommendedName>
        <fullName evidence="9">IclR family transcriptional regulator</fullName>
    </recommendedName>
</protein>
<sequence length="330" mass="35155">MTMAARRLEQAAERTEQNPDSVIEKVRCLVETLAEFGPLGLTALSRESGISKTTAHRLCGELVDWGVVERRAGAFALGARLSELGRMAPANSSLTRIAHPYLAELFARFRYATVLSVLQNRTSVRCVDKICAVGEDPSSWMDVGTRAPAYCTSAGKAIVAFSPREVFDAVVAEPLVAMTPYTISGPDRLAREMAEIRRTGVAWMRHEIRMNCVAVAVPVIDASGAVLGAVSCSVSSTMTRADELEQAMKVQARRIAQQMRGGAHGGGTRSGGADGRSADGRSADRRTPDAHTHQGDSSWTGPFSLSSAPASPARGPRRPYAPGVSTAASR</sequence>
<feature type="domain" description="HTH iclR-type" evidence="5">
    <location>
        <begin position="20"/>
        <end position="79"/>
    </location>
</feature>
<dbReference type="PROSITE" id="PS51077">
    <property type="entry name" value="HTH_ICLR"/>
    <property type="match status" value="1"/>
</dbReference>
<evidence type="ECO:0000313" key="7">
    <source>
        <dbReference type="EMBL" id="SNQ45860.1"/>
    </source>
</evidence>
<evidence type="ECO:0008006" key="9">
    <source>
        <dbReference type="Google" id="ProtNLM"/>
    </source>
</evidence>
<reference evidence="7 8" key="1">
    <citation type="submission" date="2017-06" db="EMBL/GenBank/DDBJ databases">
        <authorList>
            <person name="Kim H.J."/>
            <person name="Triplett B.A."/>
        </authorList>
    </citation>
    <scope>NUCLEOTIDE SEQUENCE [LARGE SCALE GENOMIC DNA]</scope>
    <source>
        <strain evidence="7">FRACA_ARgP5</strain>
    </source>
</reference>
<proteinExistence type="predicted"/>
<dbReference type="InterPro" id="IPR005471">
    <property type="entry name" value="Tscrpt_reg_IclR_N"/>
</dbReference>
<dbReference type="RefSeq" id="WP_101829979.1">
    <property type="nucleotide sequence ID" value="NZ_FZMO01000019.1"/>
</dbReference>
<dbReference type="Pfam" id="PF01614">
    <property type="entry name" value="IclR_C"/>
    <property type="match status" value="1"/>
</dbReference>
<keyword evidence="3" id="KW-0804">Transcription</keyword>
<gene>
    <name evidence="7" type="ORF">FRACA_1150014</name>
</gene>
<feature type="compositionally biased region" description="Gly residues" evidence="4">
    <location>
        <begin position="262"/>
        <end position="274"/>
    </location>
</feature>
<dbReference type="PANTHER" id="PTHR30136">
    <property type="entry name" value="HELIX-TURN-HELIX TRANSCRIPTIONAL REGULATOR, ICLR FAMILY"/>
    <property type="match status" value="1"/>
</dbReference>
<dbReference type="InterPro" id="IPR014757">
    <property type="entry name" value="Tscrpt_reg_IclR_C"/>
</dbReference>
<evidence type="ECO:0000256" key="1">
    <source>
        <dbReference type="ARBA" id="ARBA00023015"/>
    </source>
</evidence>
<accession>A0A2I2KJM5</accession>
<dbReference type="GO" id="GO:0003677">
    <property type="term" value="F:DNA binding"/>
    <property type="evidence" value="ECO:0007669"/>
    <property type="project" value="UniProtKB-KW"/>
</dbReference>
<evidence type="ECO:0000256" key="2">
    <source>
        <dbReference type="ARBA" id="ARBA00023125"/>
    </source>
</evidence>
<dbReference type="PANTHER" id="PTHR30136:SF24">
    <property type="entry name" value="HTH-TYPE TRANSCRIPTIONAL REPRESSOR ALLR"/>
    <property type="match status" value="1"/>
</dbReference>
<dbReference type="OrthoDB" id="8479143at2"/>
<dbReference type="EMBL" id="FZMO01000019">
    <property type="protein sequence ID" value="SNQ45860.1"/>
    <property type="molecule type" value="Genomic_DNA"/>
</dbReference>
<evidence type="ECO:0000313" key="8">
    <source>
        <dbReference type="Proteomes" id="UP000234331"/>
    </source>
</evidence>
<dbReference type="InterPro" id="IPR050707">
    <property type="entry name" value="HTH_MetabolicPath_Reg"/>
</dbReference>
<evidence type="ECO:0000259" key="5">
    <source>
        <dbReference type="PROSITE" id="PS51077"/>
    </source>
</evidence>
<keyword evidence="8" id="KW-1185">Reference proteome</keyword>
<evidence type="ECO:0000259" key="6">
    <source>
        <dbReference type="PROSITE" id="PS51078"/>
    </source>
</evidence>
<dbReference type="Gene3D" id="1.10.10.10">
    <property type="entry name" value="Winged helix-like DNA-binding domain superfamily/Winged helix DNA-binding domain"/>
    <property type="match status" value="1"/>
</dbReference>
<dbReference type="GO" id="GO:0003700">
    <property type="term" value="F:DNA-binding transcription factor activity"/>
    <property type="evidence" value="ECO:0007669"/>
    <property type="project" value="TreeGrafter"/>
</dbReference>
<keyword evidence="1" id="KW-0805">Transcription regulation</keyword>